<gene>
    <name evidence="1" type="ORF">ACFODW_02310</name>
</gene>
<dbReference type="InterPro" id="IPR014975">
    <property type="entry name" value="DUF1836"/>
</dbReference>
<reference evidence="2" key="1">
    <citation type="journal article" date="2019" name="Int. J. Syst. Evol. Microbiol.">
        <title>The Global Catalogue of Microorganisms (GCM) 10K type strain sequencing project: providing services to taxonomists for standard genome sequencing and annotation.</title>
        <authorList>
            <consortium name="The Broad Institute Genomics Platform"/>
            <consortium name="The Broad Institute Genome Sequencing Center for Infectious Disease"/>
            <person name="Wu L."/>
            <person name="Ma J."/>
        </authorList>
    </citation>
    <scope>NUCLEOTIDE SEQUENCE [LARGE SCALE GENOMIC DNA]</scope>
    <source>
        <strain evidence="2">KCTC 13193</strain>
    </source>
</reference>
<dbReference type="RefSeq" id="WP_390302352.1">
    <property type="nucleotide sequence ID" value="NZ_JBHRRZ010000003.1"/>
</dbReference>
<name>A0ABV7A2J3_9BACI</name>
<organism evidence="1 2">
    <name type="scientific">Virgibacillus sediminis</name>
    <dbReference type="NCBI Taxonomy" id="202260"/>
    <lineage>
        <taxon>Bacteria</taxon>
        <taxon>Bacillati</taxon>
        <taxon>Bacillota</taxon>
        <taxon>Bacilli</taxon>
        <taxon>Bacillales</taxon>
        <taxon>Bacillaceae</taxon>
        <taxon>Virgibacillus</taxon>
    </lineage>
</organism>
<dbReference type="Proteomes" id="UP001595387">
    <property type="component" value="Unassembled WGS sequence"/>
</dbReference>
<dbReference type="Pfam" id="PF08876">
    <property type="entry name" value="DUF1836"/>
    <property type="match status" value="1"/>
</dbReference>
<evidence type="ECO:0000313" key="2">
    <source>
        <dbReference type="Proteomes" id="UP001595387"/>
    </source>
</evidence>
<dbReference type="PANTHER" id="PTHR40056">
    <property type="entry name" value="HYPOTHETICAL CYTOSOLIC PROTEIN"/>
    <property type="match status" value="1"/>
</dbReference>
<evidence type="ECO:0000313" key="1">
    <source>
        <dbReference type="EMBL" id="MFC2947200.1"/>
    </source>
</evidence>
<comment type="caution">
    <text evidence="1">The sequence shown here is derived from an EMBL/GenBank/DDBJ whole genome shotgun (WGS) entry which is preliminary data.</text>
</comment>
<protein>
    <submittedName>
        <fullName evidence="1">DUF1836 domain-containing protein</fullName>
    </submittedName>
</protein>
<accession>A0ABV7A2J3</accession>
<proteinExistence type="predicted"/>
<dbReference type="PANTHER" id="PTHR40056:SF1">
    <property type="entry name" value="DUF1836 DOMAIN-CONTAINING PROTEIN"/>
    <property type="match status" value="1"/>
</dbReference>
<dbReference type="EMBL" id="JBHRRZ010000003">
    <property type="protein sequence ID" value="MFC2947200.1"/>
    <property type="molecule type" value="Genomic_DNA"/>
</dbReference>
<keyword evidence="2" id="KW-1185">Reference proteome</keyword>
<sequence length="192" mass="22715">MDDHEELINSLHKEGRLTLEDIPELDLYMDQVIQLFENNFAASKRRKDEKVLTKTMINNYAKGKLFFPVQNKKYSKEHLILISMIYQMKGALSIRDVKNTLDRINEKITEESFDIKPLYASVLKLSRYNKSRMNELIADHITEVEAEINQMEDSDEEYLEKVLLIETFTEMSNLYRKAAETLVDHLYEQKEE</sequence>